<dbReference type="Gene3D" id="2.40.160.100">
    <property type="match status" value="1"/>
</dbReference>
<dbReference type="KEGG" id="neu:NE2345"/>
<evidence type="ECO:0000313" key="4">
    <source>
        <dbReference type="Proteomes" id="UP000001416"/>
    </source>
</evidence>
<evidence type="ECO:0000259" key="2">
    <source>
        <dbReference type="Pfam" id="PF13372"/>
    </source>
</evidence>
<dbReference type="STRING" id="228410.NE2345"/>
<dbReference type="EMBL" id="AL954747">
    <property type="protein sequence ID" value="CAD86257.1"/>
    <property type="molecule type" value="Genomic_DNA"/>
</dbReference>
<organism evidence="3 4">
    <name type="scientific">Nitrosomonas europaea (strain ATCC 19718 / CIP 103999 / KCTC 2705 / NBRC 14298)</name>
    <dbReference type="NCBI Taxonomy" id="228410"/>
    <lineage>
        <taxon>Bacteria</taxon>
        <taxon>Pseudomonadati</taxon>
        <taxon>Pseudomonadota</taxon>
        <taxon>Betaproteobacteria</taxon>
        <taxon>Nitrosomonadales</taxon>
        <taxon>Nitrosomonadaceae</taxon>
        <taxon>Nitrosomonas</taxon>
    </lineage>
</organism>
<gene>
    <name evidence="3" type="ordered locus">NE2345</name>
</gene>
<dbReference type="OrthoDB" id="9806824at2"/>
<evidence type="ECO:0000313" key="3">
    <source>
        <dbReference type="EMBL" id="CAD86257.1"/>
    </source>
</evidence>
<sequence>MLLNRVIFQKQSDRLLFNASLSNTVLRILFFYCFPAVCLFVSSIAATRAGQPPEQINQYLRINGEFLGSYENWNYFRPASAVNNSYDLWVVRSRLGLMFSSDYADGFVQGQYSGLYGLPDDAVLPSGGALGLGAGYFLANRTTGASNVFLKQGYLNFKFNKLGLPGAAVKIGRFELADGMEYRSGVEKFDALKKKRIAERLVGGFNAIYVGRAFDGFSVVYDGPGFNATVSGVHPVQGNLTVQGQKQISDISILYAALTSKKDAVLPGIEGRLYYLNYDDQRVSQVTDNRPLSARPQLSNEKLNIHTIGAHLLSLQPLGSGSFDALLMGAYQFGSWTNLSHRAWAFDAEVGYQWHKLPFKPWVRAVYYRSSGDGNAHDGRHQTFFSAVPSGRLYAKFPFYNQMNIQDIFFEFIAFPTGKTQINVNLHQLSLANVNDLLYTGLGASLKSGAFGYSGSTTHGHREIGQLIDVTLTHGFNKYLTSQLYFAHAFGGSAMKSIYPSKSDASIFLVNFNLVF</sequence>
<keyword evidence="1" id="KW-0472">Membrane</keyword>
<feature type="domain" description="Alginate export" evidence="2">
    <location>
        <begin position="145"/>
        <end position="504"/>
    </location>
</feature>
<feature type="transmembrane region" description="Helical" evidence="1">
    <location>
        <begin position="24"/>
        <end position="46"/>
    </location>
</feature>
<keyword evidence="1" id="KW-1133">Transmembrane helix</keyword>
<dbReference type="eggNOG" id="ENOG502ZBS4">
    <property type="taxonomic scope" value="Bacteria"/>
</dbReference>
<dbReference type="Pfam" id="PF13372">
    <property type="entry name" value="Alginate_exp"/>
    <property type="match status" value="1"/>
</dbReference>
<reference evidence="3 4" key="1">
    <citation type="journal article" date="2003" name="J. Bacteriol.">
        <title>Complete genome sequence of the ammonia-oxidizing bacterium and obligate chemolithoautotroph Nitrosomonas europaea.</title>
        <authorList>
            <person name="Chain P."/>
            <person name="Lamerdin J."/>
            <person name="Larimer F."/>
            <person name="Regala W."/>
            <person name="Land M."/>
            <person name="Hauser L."/>
            <person name="Hooper A."/>
            <person name="Klotz M."/>
            <person name="Norton J."/>
            <person name="Sayavedra-Soto L."/>
            <person name="Arciero D."/>
            <person name="Hommes N."/>
            <person name="Whittaker M."/>
            <person name="Arp D."/>
        </authorList>
    </citation>
    <scope>NUCLEOTIDE SEQUENCE [LARGE SCALE GENOMIC DNA]</scope>
    <source>
        <strain evidence="4">ATCC 19718 / CIP 103999 / KCTC 2705 / NBRC 14298</strain>
    </source>
</reference>
<dbReference type="InterPro" id="IPR025388">
    <property type="entry name" value="Alginate_export_dom"/>
</dbReference>
<dbReference type="Proteomes" id="UP000001416">
    <property type="component" value="Chromosome"/>
</dbReference>
<dbReference type="HOGENOM" id="CLU_568347_0_0_4"/>
<keyword evidence="1" id="KW-0812">Transmembrane</keyword>
<dbReference type="AlphaFoldDB" id="Q82SI1"/>
<dbReference type="InterPro" id="IPR053728">
    <property type="entry name" value="Alginate_Permeability_Chnl"/>
</dbReference>
<evidence type="ECO:0000256" key="1">
    <source>
        <dbReference type="SAM" id="Phobius"/>
    </source>
</evidence>
<keyword evidence="4" id="KW-1185">Reference proteome</keyword>
<accession>Q82SI1</accession>
<name>Q82SI1_NITEU</name>
<proteinExistence type="predicted"/>
<protein>
    <recommendedName>
        <fullName evidence="2">Alginate export domain-containing protein</fullName>
    </recommendedName>
</protein>